<feature type="transmembrane region" description="Helical" evidence="6">
    <location>
        <begin position="12"/>
        <end position="35"/>
    </location>
</feature>
<evidence type="ECO:0000313" key="8">
    <source>
        <dbReference type="Proteomes" id="UP000199344"/>
    </source>
</evidence>
<keyword evidence="4 6" id="KW-1133">Transmembrane helix</keyword>
<evidence type="ECO:0000313" key="7">
    <source>
        <dbReference type="EMBL" id="SDD41962.1"/>
    </source>
</evidence>
<dbReference type="AlphaFoldDB" id="A0A1G6UKS6"/>
<dbReference type="PANTHER" id="PTHR23427:SF2">
    <property type="entry name" value="SURFEIT LOCUS PROTEIN 1"/>
    <property type="match status" value="1"/>
</dbReference>
<dbReference type="EMBL" id="FNAH01000001">
    <property type="protein sequence ID" value="SDD41962.1"/>
    <property type="molecule type" value="Genomic_DNA"/>
</dbReference>
<keyword evidence="8" id="KW-1185">Reference proteome</keyword>
<protein>
    <recommendedName>
        <fullName evidence="6">SURF1-like protein</fullName>
    </recommendedName>
</protein>
<evidence type="ECO:0000256" key="1">
    <source>
        <dbReference type="ARBA" id="ARBA00004370"/>
    </source>
</evidence>
<comment type="similarity">
    <text evidence="2 6">Belongs to the SURF1 family.</text>
</comment>
<dbReference type="PANTHER" id="PTHR23427">
    <property type="entry name" value="SURFEIT LOCUS PROTEIN"/>
    <property type="match status" value="1"/>
</dbReference>
<reference evidence="7 8" key="1">
    <citation type="submission" date="2016-10" db="EMBL/GenBank/DDBJ databases">
        <authorList>
            <person name="de Groot N.N."/>
        </authorList>
    </citation>
    <scope>NUCLEOTIDE SEQUENCE [LARGE SCALE GENOMIC DNA]</scope>
    <source>
        <strain evidence="7 8">DSM 22220</strain>
    </source>
</reference>
<keyword evidence="5 6" id="KW-0472">Membrane</keyword>
<dbReference type="InterPro" id="IPR045214">
    <property type="entry name" value="Surf1/Surf4"/>
</dbReference>
<evidence type="ECO:0000256" key="4">
    <source>
        <dbReference type="ARBA" id="ARBA00022989"/>
    </source>
</evidence>
<feature type="transmembrane region" description="Helical" evidence="6">
    <location>
        <begin position="215"/>
        <end position="236"/>
    </location>
</feature>
<accession>A0A1G6UKS6</accession>
<dbReference type="InterPro" id="IPR002994">
    <property type="entry name" value="Surf1/Shy1"/>
</dbReference>
<dbReference type="Pfam" id="PF02104">
    <property type="entry name" value="SURF1"/>
    <property type="match status" value="1"/>
</dbReference>
<sequence length="249" mass="27209">MTGRSPDQPRPLWQLATVLAVGLGLMLGFLALGVWQVERLAWKRDLIARVDARLAADPVDWTEIVNLPPGEQEYRPVRVTGRFDHDSEVLVKAVTEEGGGFWLLTAMQSVAGTTVLINRGFVPPDRRDPASRTQALPQGEVTVIGLARLTEPGGAFLRENDPVADRWFSRDVAAIAEARDLDRVAAFFVDADATPQPGGYPLGGLTVTRFRNAHLGYALTWFALAGLVATGLVMLIRFEIRQRGASVAR</sequence>
<dbReference type="RefSeq" id="WP_245726957.1">
    <property type="nucleotide sequence ID" value="NZ_FNAH01000001.1"/>
</dbReference>
<keyword evidence="3 6" id="KW-0812">Transmembrane</keyword>
<dbReference type="Proteomes" id="UP000199344">
    <property type="component" value="Unassembled WGS sequence"/>
</dbReference>
<evidence type="ECO:0000256" key="2">
    <source>
        <dbReference type="ARBA" id="ARBA00007165"/>
    </source>
</evidence>
<evidence type="ECO:0000256" key="5">
    <source>
        <dbReference type="ARBA" id="ARBA00023136"/>
    </source>
</evidence>
<proteinExistence type="inferred from homology"/>
<evidence type="ECO:0000256" key="3">
    <source>
        <dbReference type="ARBA" id="ARBA00022692"/>
    </source>
</evidence>
<gene>
    <name evidence="7" type="ORF">SAMN05421538_101574</name>
</gene>
<dbReference type="GO" id="GO:0005886">
    <property type="term" value="C:plasma membrane"/>
    <property type="evidence" value="ECO:0007669"/>
    <property type="project" value="UniProtKB-SubCell"/>
</dbReference>
<dbReference type="PROSITE" id="PS50895">
    <property type="entry name" value="SURF1"/>
    <property type="match status" value="1"/>
</dbReference>
<organism evidence="7 8">
    <name type="scientific">Paracoccus isoporae</name>
    <dbReference type="NCBI Taxonomy" id="591205"/>
    <lineage>
        <taxon>Bacteria</taxon>
        <taxon>Pseudomonadati</taxon>
        <taxon>Pseudomonadota</taxon>
        <taxon>Alphaproteobacteria</taxon>
        <taxon>Rhodobacterales</taxon>
        <taxon>Paracoccaceae</taxon>
        <taxon>Paracoccus</taxon>
    </lineage>
</organism>
<name>A0A1G6UKS6_9RHOB</name>
<keyword evidence="6" id="KW-1003">Cell membrane</keyword>
<dbReference type="CDD" id="cd06662">
    <property type="entry name" value="SURF1"/>
    <property type="match status" value="1"/>
</dbReference>
<evidence type="ECO:0000256" key="6">
    <source>
        <dbReference type="RuleBase" id="RU363076"/>
    </source>
</evidence>
<dbReference type="STRING" id="591205.SAMN05421538_101574"/>
<comment type="subcellular location">
    <subcellularLocation>
        <location evidence="6">Cell membrane</location>
        <topology evidence="6">Multi-pass membrane protein</topology>
    </subcellularLocation>
    <subcellularLocation>
        <location evidence="1">Membrane</location>
    </subcellularLocation>
</comment>